<protein>
    <submittedName>
        <fullName evidence="1">Uncharacterized protein</fullName>
    </submittedName>
</protein>
<keyword evidence="2" id="KW-1185">Reference proteome</keyword>
<dbReference type="Proteomes" id="UP001208570">
    <property type="component" value="Unassembled WGS sequence"/>
</dbReference>
<accession>A0AAD9MSF1</accession>
<evidence type="ECO:0000313" key="2">
    <source>
        <dbReference type="Proteomes" id="UP001208570"/>
    </source>
</evidence>
<sequence length="55" mass="6200">MLGNTFPKQREKSEKRSGSYISICSTSDMVKSLSGKADNCYVIFTFVMFEYCSAI</sequence>
<comment type="caution">
    <text evidence="1">The sequence shown here is derived from an EMBL/GenBank/DDBJ whole genome shotgun (WGS) entry which is preliminary data.</text>
</comment>
<dbReference type="AlphaFoldDB" id="A0AAD9MSF1"/>
<evidence type="ECO:0000313" key="1">
    <source>
        <dbReference type="EMBL" id="KAK2142136.1"/>
    </source>
</evidence>
<organism evidence="1 2">
    <name type="scientific">Paralvinella palmiformis</name>
    <dbReference type="NCBI Taxonomy" id="53620"/>
    <lineage>
        <taxon>Eukaryota</taxon>
        <taxon>Metazoa</taxon>
        <taxon>Spiralia</taxon>
        <taxon>Lophotrochozoa</taxon>
        <taxon>Annelida</taxon>
        <taxon>Polychaeta</taxon>
        <taxon>Sedentaria</taxon>
        <taxon>Canalipalpata</taxon>
        <taxon>Terebellida</taxon>
        <taxon>Terebelliformia</taxon>
        <taxon>Alvinellidae</taxon>
        <taxon>Paralvinella</taxon>
    </lineage>
</organism>
<proteinExistence type="predicted"/>
<dbReference type="EMBL" id="JAODUP010000993">
    <property type="protein sequence ID" value="KAK2142136.1"/>
    <property type="molecule type" value="Genomic_DNA"/>
</dbReference>
<gene>
    <name evidence="1" type="ORF">LSH36_993g00036</name>
</gene>
<name>A0AAD9MSF1_9ANNE</name>
<reference evidence="1" key="1">
    <citation type="journal article" date="2023" name="Mol. Biol. Evol.">
        <title>Third-Generation Sequencing Reveals the Adaptive Role of the Epigenome in Three Deep-Sea Polychaetes.</title>
        <authorList>
            <person name="Perez M."/>
            <person name="Aroh O."/>
            <person name="Sun Y."/>
            <person name="Lan Y."/>
            <person name="Juniper S.K."/>
            <person name="Young C.R."/>
            <person name="Angers B."/>
            <person name="Qian P.Y."/>
        </authorList>
    </citation>
    <scope>NUCLEOTIDE SEQUENCE</scope>
    <source>
        <strain evidence="1">P08H-3</strain>
    </source>
</reference>